<evidence type="ECO:0000313" key="3">
    <source>
        <dbReference type="EMBL" id="MBB4659717.1"/>
    </source>
</evidence>
<keyword evidence="1" id="KW-0732">Signal</keyword>
<accession>A0A840I4K7</accession>
<feature type="signal peptide" evidence="1">
    <location>
        <begin position="1"/>
        <end position="20"/>
    </location>
</feature>
<dbReference type="GO" id="GO:0016787">
    <property type="term" value="F:hydrolase activity"/>
    <property type="evidence" value="ECO:0007669"/>
    <property type="project" value="InterPro"/>
</dbReference>
<dbReference type="InterPro" id="IPR042047">
    <property type="entry name" value="SleB_dom1"/>
</dbReference>
<proteinExistence type="predicted"/>
<sequence length="241" mass="25634">MRRPIEVLLALSASMVAAFATGVVPAEAEVASPPEAIPLALPEAFGEAPAPGAEIAQVVVEADPFTQLDEAGLDGEGLRAAAGPLPGRLAAFDLRAIDLTAIDDDDRRCLTEAIYYEARSQTLAGRMAVADVVLNRVESRRYPNTVCGVVFQGAAKGWGCQFSFACDGSMEKAVERRAMIKAQAAATAVLGGFRLPLSGGATHYHADYVQPFWVGAMEQTAVLDDHLFYRVAKRQVRLASN</sequence>
<name>A0A840I4K7_9PROT</name>
<keyword evidence="4" id="KW-1185">Reference proteome</keyword>
<dbReference type="EMBL" id="JACHOB010000005">
    <property type="protein sequence ID" value="MBB4659717.1"/>
    <property type="molecule type" value="Genomic_DNA"/>
</dbReference>
<dbReference type="AlphaFoldDB" id="A0A840I4K7"/>
<evidence type="ECO:0000313" key="4">
    <source>
        <dbReference type="Proteomes" id="UP000563524"/>
    </source>
</evidence>
<reference evidence="3 4" key="1">
    <citation type="submission" date="2020-08" db="EMBL/GenBank/DDBJ databases">
        <title>Genomic Encyclopedia of Type Strains, Phase IV (KMG-IV): sequencing the most valuable type-strain genomes for metagenomic binning, comparative biology and taxonomic classification.</title>
        <authorList>
            <person name="Goeker M."/>
        </authorList>
    </citation>
    <scope>NUCLEOTIDE SEQUENCE [LARGE SCALE GENOMIC DNA]</scope>
    <source>
        <strain evidence="3 4">DSM 102850</strain>
    </source>
</reference>
<feature type="chain" id="PRO_5032441006" description="Cell wall hydrolase SleB domain-containing protein" evidence="1">
    <location>
        <begin position="21"/>
        <end position="241"/>
    </location>
</feature>
<feature type="domain" description="Cell wall hydrolase SleB" evidence="2">
    <location>
        <begin position="122"/>
        <end position="229"/>
    </location>
</feature>
<dbReference type="Gene3D" id="1.10.10.2520">
    <property type="entry name" value="Cell wall hydrolase SleB, domain 1"/>
    <property type="match status" value="1"/>
</dbReference>
<dbReference type="Pfam" id="PF07486">
    <property type="entry name" value="Hydrolase_2"/>
    <property type="match status" value="1"/>
</dbReference>
<organism evidence="3 4">
    <name type="scientific">Parvularcula dongshanensis</name>
    <dbReference type="NCBI Taxonomy" id="1173995"/>
    <lineage>
        <taxon>Bacteria</taxon>
        <taxon>Pseudomonadati</taxon>
        <taxon>Pseudomonadota</taxon>
        <taxon>Alphaproteobacteria</taxon>
        <taxon>Parvularculales</taxon>
        <taxon>Parvularculaceae</taxon>
        <taxon>Parvularcula</taxon>
    </lineage>
</organism>
<protein>
    <recommendedName>
        <fullName evidence="2">Cell wall hydrolase SleB domain-containing protein</fullName>
    </recommendedName>
</protein>
<comment type="caution">
    <text evidence="3">The sequence shown here is derived from an EMBL/GenBank/DDBJ whole genome shotgun (WGS) entry which is preliminary data.</text>
</comment>
<gene>
    <name evidence="3" type="ORF">GGQ59_002258</name>
</gene>
<dbReference type="Proteomes" id="UP000563524">
    <property type="component" value="Unassembled WGS sequence"/>
</dbReference>
<dbReference type="InterPro" id="IPR011105">
    <property type="entry name" value="Cell_wall_hydrolase_SleB"/>
</dbReference>
<evidence type="ECO:0000259" key="2">
    <source>
        <dbReference type="Pfam" id="PF07486"/>
    </source>
</evidence>
<evidence type="ECO:0000256" key="1">
    <source>
        <dbReference type="SAM" id="SignalP"/>
    </source>
</evidence>
<dbReference type="RefSeq" id="WP_183818611.1">
    <property type="nucleotide sequence ID" value="NZ_JACHOB010000005.1"/>
</dbReference>